<keyword evidence="3" id="KW-1185">Reference proteome</keyword>
<reference evidence="2" key="1">
    <citation type="submission" date="2022-03" db="EMBL/GenBank/DDBJ databases">
        <authorList>
            <person name="Tunstrom K."/>
        </authorList>
    </citation>
    <scope>NUCLEOTIDE SEQUENCE</scope>
</reference>
<proteinExistence type="predicted"/>
<evidence type="ECO:0000313" key="3">
    <source>
        <dbReference type="Proteomes" id="UP001153954"/>
    </source>
</evidence>
<feature type="region of interest" description="Disordered" evidence="1">
    <location>
        <begin position="65"/>
        <end position="104"/>
    </location>
</feature>
<protein>
    <submittedName>
        <fullName evidence="2">Uncharacterized protein</fullName>
    </submittedName>
</protein>
<evidence type="ECO:0000256" key="1">
    <source>
        <dbReference type="SAM" id="MobiDB-lite"/>
    </source>
</evidence>
<dbReference type="Proteomes" id="UP001153954">
    <property type="component" value="Unassembled WGS sequence"/>
</dbReference>
<name>A0AAU9UVN9_EUPED</name>
<sequence>MFYLIKCTEDKSLCTVEDFEIVCDPDQPSPVLDDNVNFFYGKEKYEGIVVGMSEDANLLKEKAKKFQRKRKASGSPIQMGMKAQKRSLPSNNLQSRNHSLIDQQ</sequence>
<dbReference type="AlphaFoldDB" id="A0AAU9UVN9"/>
<dbReference type="EMBL" id="CAKOGL010000023">
    <property type="protein sequence ID" value="CAH2100895.1"/>
    <property type="molecule type" value="Genomic_DNA"/>
</dbReference>
<organism evidence="2 3">
    <name type="scientific">Euphydryas editha</name>
    <name type="common">Edith's checkerspot</name>
    <dbReference type="NCBI Taxonomy" id="104508"/>
    <lineage>
        <taxon>Eukaryota</taxon>
        <taxon>Metazoa</taxon>
        <taxon>Ecdysozoa</taxon>
        <taxon>Arthropoda</taxon>
        <taxon>Hexapoda</taxon>
        <taxon>Insecta</taxon>
        <taxon>Pterygota</taxon>
        <taxon>Neoptera</taxon>
        <taxon>Endopterygota</taxon>
        <taxon>Lepidoptera</taxon>
        <taxon>Glossata</taxon>
        <taxon>Ditrysia</taxon>
        <taxon>Papilionoidea</taxon>
        <taxon>Nymphalidae</taxon>
        <taxon>Nymphalinae</taxon>
        <taxon>Euphydryas</taxon>
    </lineage>
</organism>
<accession>A0AAU9UVN9</accession>
<comment type="caution">
    <text evidence="2">The sequence shown here is derived from an EMBL/GenBank/DDBJ whole genome shotgun (WGS) entry which is preliminary data.</text>
</comment>
<gene>
    <name evidence="2" type="ORF">EEDITHA_LOCUS15704</name>
</gene>
<feature type="compositionally biased region" description="Polar residues" evidence="1">
    <location>
        <begin position="87"/>
        <end position="104"/>
    </location>
</feature>
<evidence type="ECO:0000313" key="2">
    <source>
        <dbReference type="EMBL" id="CAH2100895.1"/>
    </source>
</evidence>